<feature type="compositionally biased region" description="Polar residues" evidence="7">
    <location>
        <begin position="69"/>
        <end position="80"/>
    </location>
</feature>
<keyword evidence="1" id="KW-0479">Metal-binding</keyword>
<evidence type="ECO:0000256" key="2">
    <source>
        <dbReference type="ARBA" id="ARBA00022833"/>
    </source>
</evidence>
<dbReference type="AlphaFoldDB" id="A0AA35IRM8"/>
<dbReference type="PROSITE" id="PS00463">
    <property type="entry name" value="ZN2_CY6_FUNGAL_1"/>
    <property type="match status" value="1"/>
</dbReference>
<evidence type="ECO:0000313" key="10">
    <source>
        <dbReference type="Proteomes" id="UP001161438"/>
    </source>
</evidence>
<accession>A0AA35IRM8</accession>
<dbReference type="GO" id="GO:0005634">
    <property type="term" value="C:nucleus"/>
    <property type="evidence" value="ECO:0007669"/>
    <property type="project" value="TreeGrafter"/>
</dbReference>
<reference evidence="9" key="1">
    <citation type="submission" date="2022-10" db="EMBL/GenBank/DDBJ databases">
        <authorList>
            <person name="Byrne P K."/>
        </authorList>
    </citation>
    <scope>NUCLEOTIDE SEQUENCE</scope>
    <source>
        <strain evidence="9">IFO1815</strain>
    </source>
</reference>
<dbReference type="GO" id="GO:0045944">
    <property type="term" value="P:positive regulation of transcription by RNA polymerase II"/>
    <property type="evidence" value="ECO:0007669"/>
    <property type="project" value="TreeGrafter"/>
</dbReference>
<name>A0AA35IRM8_SACMI</name>
<dbReference type="InterPro" id="IPR050675">
    <property type="entry name" value="OAF3"/>
</dbReference>
<sequence length="845" mass="98054">MNPASRKKVKPSFVCLRCKQRKTKCDKLWPTCSKCKASSSICTYEVERERSNKPPATTDDPYRDLRNVTPASMSTNASSTSIQLPTANAKNWEMKNFAMSLWNAHDKLVVMNNTTIVDSPFAFHSIIQHDLFAKALTTCIHGKILIDVERHRENVSTNNKRKELNLSIGEIGPLFFIDKAALKFIDNTSKKSKLSPPIDFLYNTYDYEQAHPEECNEKTSVNYLIIELSNYLLNKGEVDGLIINFYKTIYPVYPFLEISLFEENMKMLLELNELNGYNIVLTGIDSRRKLETLTLLTIILAFSHRRSTLCNNNTFNESSRAKSDNLELLAHKFLTLMNVFQYVNEHSFCCLLYFFLLRYLNPDQVDMYPSSSVLLNLKFLENVAIKLGLNEEPFQYTRYISEWGDYPRLFNLRRKLWLGIQFLKFQISTPEGESDILSLEYLRSFIKGDESLPELFQKNCAFTNNLDLSLMTTAENVYNFHLSLQVLLTSCHPINGTSYLKEVLDNIDKTKDFLSQKFHITLSSSEKSKLKSLYINVPSLFVNGESFDFSTFEENETFMANLVGYTCTMNVYHSISLYFERQCFKNSSEFKNYYHRFTYSAMQDYLTLLKFISEYFNGCLNHLREPFGFATQAIVRFSINRLFVFQASLLVKLFFKKDMCSRRSVTIEMVNDRNGELNGVIERIIRLISHHMKLLTQIVTSNLEENYLGSFITVSIFRYIIYLVDTDALSAFISDYWKSDANVNDKYARIHKIVGLKWGLSRNKFFSMESKLSNPQMLESFDLEILEELDQVISGQEFSRNYNENIDVPLQNEADFMHYDNESLNQLMDIDLDGLLGIFPDLTNL</sequence>
<evidence type="ECO:0000256" key="6">
    <source>
        <dbReference type="ARBA" id="ARBA00023242"/>
    </source>
</evidence>
<dbReference type="SUPFAM" id="SSF57701">
    <property type="entry name" value="Zn2/Cys6 DNA-binding domain"/>
    <property type="match status" value="1"/>
</dbReference>
<dbReference type="RefSeq" id="XP_056078013.1">
    <property type="nucleotide sequence ID" value="XM_056224057.1"/>
</dbReference>
<keyword evidence="3" id="KW-0805">Transcription regulation</keyword>
<dbReference type="SMART" id="SM00066">
    <property type="entry name" value="GAL4"/>
    <property type="match status" value="1"/>
</dbReference>
<dbReference type="InterPro" id="IPR001138">
    <property type="entry name" value="Zn2Cys6_DnaBD"/>
</dbReference>
<dbReference type="EMBL" id="OX365768">
    <property type="protein sequence ID" value="CAI4034893.1"/>
    <property type="molecule type" value="Genomic_DNA"/>
</dbReference>
<gene>
    <name evidence="9" type="primary">SMKI12G0290</name>
    <name evidence="9" type="ORF">SMKI_12G0290</name>
</gene>
<dbReference type="GeneID" id="80919747"/>
<feature type="domain" description="Zn(2)-C6 fungal-type" evidence="8">
    <location>
        <begin position="14"/>
        <end position="44"/>
    </location>
</feature>
<dbReference type="PANTHER" id="PTHR31069:SF29">
    <property type="entry name" value="OLEATE-ACTIVATED TRANSCRIPTION FACTOR 1-RELATED"/>
    <property type="match status" value="1"/>
</dbReference>
<proteinExistence type="predicted"/>
<keyword evidence="2" id="KW-0862">Zinc</keyword>
<evidence type="ECO:0000259" key="8">
    <source>
        <dbReference type="PROSITE" id="PS50048"/>
    </source>
</evidence>
<dbReference type="GO" id="GO:0000981">
    <property type="term" value="F:DNA-binding transcription factor activity, RNA polymerase II-specific"/>
    <property type="evidence" value="ECO:0007669"/>
    <property type="project" value="InterPro"/>
</dbReference>
<evidence type="ECO:0000256" key="3">
    <source>
        <dbReference type="ARBA" id="ARBA00023015"/>
    </source>
</evidence>
<keyword evidence="6" id="KW-0539">Nucleus</keyword>
<organism evidence="9 10">
    <name type="scientific">Saccharomyces mikatae IFO 1815</name>
    <dbReference type="NCBI Taxonomy" id="226126"/>
    <lineage>
        <taxon>Eukaryota</taxon>
        <taxon>Fungi</taxon>
        <taxon>Dikarya</taxon>
        <taxon>Ascomycota</taxon>
        <taxon>Saccharomycotina</taxon>
        <taxon>Saccharomycetes</taxon>
        <taxon>Saccharomycetales</taxon>
        <taxon>Saccharomycetaceae</taxon>
        <taxon>Saccharomyces</taxon>
    </lineage>
</organism>
<dbReference type="Pfam" id="PF00172">
    <property type="entry name" value="Zn_clus"/>
    <property type="match status" value="1"/>
</dbReference>
<evidence type="ECO:0000256" key="1">
    <source>
        <dbReference type="ARBA" id="ARBA00022723"/>
    </source>
</evidence>
<dbReference type="InterPro" id="IPR036864">
    <property type="entry name" value="Zn2-C6_fun-type_DNA-bd_sf"/>
</dbReference>
<dbReference type="Gene3D" id="4.10.240.10">
    <property type="entry name" value="Zn(2)-C6 fungal-type DNA-binding domain"/>
    <property type="match status" value="1"/>
</dbReference>
<evidence type="ECO:0000313" key="9">
    <source>
        <dbReference type="EMBL" id="CAI4034893.1"/>
    </source>
</evidence>
<dbReference type="GO" id="GO:0008270">
    <property type="term" value="F:zinc ion binding"/>
    <property type="evidence" value="ECO:0007669"/>
    <property type="project" value="InterPro"/>
</dbReference>
<dbReference type="PANTHER" id="PTHR31069">
    <property type="entry name" value="OLEATE-ACTIVATED TRANSCRIPTION FACTOR 1-RELATED"/>
    <property type="match status" value="1"/>
</dbReference>
<evidence type="ECO:0000256" key="5">
    <source>
        <dbReference type="ARBA" id="ARBA00023163"/>
    </source>
</evidence>
<evidence type="ECO:0000256" key="7">
    <source>
        <dbReference type="SAM" id="MobiDB-lite"/>
    </source>
</evidence>
<dbReference type="Proteomes" id="UP001161438">
    <property type="component" value="Chromosome 12"/>
</dbReference>
<evidence type="ECO:0000256" key="4">
    <source>
        <dbReference type="ARBA" id="ARBA00023125"/>
    </source>
</evidence>
<protein>
    <recommendedName>
        <fullName evidence="8">Zn(2)-C6 fungal-type domain-containing protein</fullName>
    </recommendedName>
</protein>
<feature type="region of interest" description="Disordered" evidence="7">
    <location>
        <begin position="48"/>
        <end position="80"/>
    </location>
</feature>
<keyword evidence="10" id="KW-1185">Reference proteome</keyword>
<dbReference type="CDD" id="cd00067">
    <property type="entry name" value="GAL4"/>
    <property type="match status" value="1"/>
</dbReference>
<dbReference type="PROSITE" id="PS50048">
    <property type="entry name" value="ZN2_CY6_FUNGAL_2"/>
    <property type="match status" value="1"/>
</dbReference>
<keyword evidence="4" id="KW-0238">DNA-binding</keyword>
<keyword evidence="5" id="KW-0804">Transcription</keyword>
<dbReference type="GO" id="GO:0000978">
    <property type="term" value="F:RNA polymerase II cis-regulatory region sequence-specific DNA binding"/>
    <property type="evidence" value="ECO:0007669"/>
    <property type="project" value="TreeGrafter"/>
</dbReference>